<dbReference type="InterPro" id="IPR041645">
    <property type="entry name" value="ADAMTS_CR_2"/>
</dbReference>
<feature type="binding site" evidence="14">
    <location>
        <position position="245"/>
    </location>
    <ligand>
        <name>Ca(2+)</name>
        <dbReference type="ChEBI" id="CHEBI:29108"/>
        <label>1</label>
    </ligand>
</feature>
<dbReference type="InterPro" id="IPR010294">
    <property type="entry name" value="ADAMTS_spacer1"/>
</dbReference>
<feature type="binding site" evidence="14">
    <location>
        <position position="338"/>
    </location>
    <ligand>
        <name>Ca(2+)</name>
        <dbReference type="ChEBI" id="CHEBI:29108"/>
        <label>1</label>
    </ligand>
</feature>
<dbReference type="InterPro" id="IPR024079">
    <property type="entry name" value="MetalloPept_cat_dom_sf"/>
</dbReference>
<keyword evidence="6 17" id="KW-0732">Signal</keyword>
<feature type="binding site" evidence="14">
    <location>
        <position position="331"/>
    </location>
    <ligand>
        <name>Ca(2+)</name>
        <dbReference type="ChEBI" id="CHEBI:29108"/>
        <label>2</label>
    </ligand>
</feature>
<evidence type="ECO:0000256" key="17">
    <source>
        <dbReference type="SAM" id="SignalP"/>
    </source>
</evidence>
<dbReference type="PROSITE" id="PS50215">
    <property type="entry name" value="ADAM_MEPRO"/>
    <property type="match status" value="1"/>
</dbReference>
<dbReference type="Pfam" id="PF01421">
    <property type="entry name" value="Reprolysin"/>
    <property type="match status" value="1"/>
</dbReference>
<dbReference type="InterPro" id="IPR002870">
    <property type="entry name" value="Peptidase_M12B_N"/>
</dbReference>
<name>A0A8K0D8Z6_IGNLU</name>
<dbReference type="Pfam" id="PF05986">
    <property type="entry name" value="ADAMTS_spacer1"/>
    <property type="match status" value="1"/>
</dbReference>
<dbReference type="PRINTS" id="PR01857">
    <property type="entry name" value="ADAMTSFAMILY"/>
</dbReference>
<keyword evidence="7" id="KW-0677">Repeat</keyword>
<feature type="binding site" evidence="14">
    <location>
        <position position="452"/>
    </location>
    <ligand>
        <name>Ca(2+)</name>
        <dbReference type="ChEBI" id="CHEBI:29108"/>
        <label>2</label>
    </ligand>
</feature>
<evidence type="ECO:0000256" key="6">
    <source>
        <dbReference type="ARBA" id="ARBA00022729"/>
    </source>
</evidence>
<comment type="cofactor">
    <cofactor evidence="14">
        <name>Zn(2+)</name>
        <dbReference type="ChEBI" id="CHEBI:29105"/>
    </cofactor>
    <text evidence="14">Binds 1 zinc ion per subunit.</text>
</comment>
<dbReference type="SUPFAM" id="SSF55486">
    <property type="entry name" value="Metalloproteases ('zincins'), catalytic domain"/>
    <property type="match status" value="1"/>
</dbReference>
<keyword evidence="8" id="KW-0378">Hydrolase</keyword>
<feature type="binding site" evidence="14 16">
    <location>
        <position position="393"/>
    </location>
    <ligand>
        <name>Zn(2+)</name>
        <dbReference type="ChEBI" id="CHEBI:29105"/>
        <note>catalytic</note>
    </ligand>
</feature>
<evidence type="ECO:0000256" key="14">
    <source>
        <dbReference type="PIRSR" id="PIRSR613273-2"/>
    </source>
</evidence>
<feature type="disulfide bond" evidence="15">
    <location>
        <begin position="493"/>
        <end position="524"/>
    </location>
</feature>
<gene>
    <name evidence="19" type="ORF">ILUMI_07637</name>
</gene>
<dbReference type="PANTHER" id="PTHR13723">
    <property type="entry name" value="ADAMTS A DISINTEGRIN AND METALLOPROTEASE WITH THROMBOSPONDIN MOTIFS PROTEASE"/>
    <property type="match status" value="1"/>
</dbReference>
<dbReference type="Gene3D" id="3.40.1620.60">
    <property type="match status" value="1"/>
</dbReference>
<feature type="disulfide bond" evidence="15">
    <location>
        <begin position="407"/>
        <end position="433"/>
    </location>
</feature>
<evidence type="ECO:0000256" key="15">
    <source>
        <dbReference type="PIRSR" id="PIRSR613273-3"/>
    </source>
</evidence>
<keyword evidence="12" id="KW-0325">Glycoprotein</keyword>
<proteinExistence type="predicted"/>
<evidence type="ECO:0000256" key="13">
    <source>
        <dbReference type="PIRSR" id="PIRSR613273-1"/>
    </source>
</evidence>
<dbReference type="Gene3D" id="3.40.390.10">
    <property type="entry name" value="Collagenase (Catalytic Domain)"/>
    <property type="match status" value="1"/>
</dbReference>
<dbReference type="Gene3D" id="2.60.120.830">
    <property type="match status" value="1"/>
</dbReference>
<keyword evidence="5 14" id="KW-0479">Metal-binding</keyword>
<keyword evidence="2" id="KW-0964">Secreted</keyword>
<protein>
    <recommendedName>
        <fullName evidence="18">Peptidase M12B domain-containing protein</fullName>
    </recommendedName>
</protein>
<comment type="caution">
    <text evidence="19">The sequence shown here is derived from an EMBL/GenBank/DDBJ whole genome shotgun (WGS) entry which is preliminary data.</text>
</comment>
<dbReference type="Proteomes" id="UP000801492">
    <property type="component" value="Unassembled WGS sequence"/>
</dbReference>
<keyword evidence="11 15" id="KW-1015">Disulfide bond</keyword>
<dbReference type="Pfam" id="PF19030">
    <property type="entry name" value="TSP1_ADAMTS"/>
    <property type="match status" value="1"/>
</dbReference>
<reference evidence="19" key="1">
    <citation type="submission" date="2019-08" db="EMBL/GenBank/DDBJ databases">
        <title>The genome of the North American firefly Photinus pyralis.</title>
        <authorList>
            <consortium name="Photinus pyralis genome working group"/>
            <person name="Fallon T.R."/>
            <person name="Sander Lower S.E."/>
            <person name="Weng J.-K."/>
        </authorList>
    </citation>
    <scope>NUCLEOTIDE SEQUENCE</scope>
    <source>
        <strain evidence="19">TRF0915ILg1</strain>
        <tissue evidence="19">Whole body</tissue>
    </source>
</reference>
<feature type="domain" description="Peptidase M12B" evidence="18">
    <location>
        <begin position="242"/>
        <end position="454"/>
    </location>
</feature>
<feature type="disulfide bond" evidence="15">
    <location>
        <begin position="552"/>
        <end position="589"/>
    </location>
</feature>
<evidence type="ECO:0000256" key="2">
    <source>
        <dbReference type="ARBA" id="ARBA00022525"/>
    </source>
</evidence>
<feature type="binding site" evidence="14">
    <location>
        <position position="331"/>
    </location>
    <ligand>
        <name>Ca(2+)</name>
        <dbReference type="ChEBI" id="CHEBI:29108"/>
        <label>1</label>
    </ligand>
</feature>
<dbReference type="FunFam" id="2.20.100.10:FF:000005">
    <property type="entry name" value="ADAM metallopeptidase with thrombospondin type 1 motif 9"/>
    <property type="match status" value="1"/>
</dbReference>
<dbReference type="CDD" id="cd04273">
    <property type="entry name" value="ZnMc_ADAMTS_like"/>
    <property type="match status" value="1"/>
</dbReference>
<keyword evidence="10" id="KW-0482">Metalloprotease</keyword>
<keyword evidence="4" id="KW-0645">Protease</keyword>
<dbReference type="InterPro" id="IPR000884">
    <property type="entry name" value="TSP1_rpt"/>
</dbReference>
<evidence type="ECO:0000256" key="12">
    <source>
        <dbReference type="ARBA" id="ARBA00023180"/>
    </source>
</evidence>
<feature type="binding site" evidence="14 16">
    <location>
        <position position="389"/>
    </location>
    <ligand>
        <name>Zn(2+)</name>
        <dbReference type="ChEBI" id="CHEBI:29105"/>
        <note>catalytic</note>
    </ligand>
</feature>
<dbReference type="Pfam" id="PF17771">
    <property type="entry name" value="ADAMTS_CR_2"/>
    <property type="match status" value="1"/>
</dbReference>
<sequence>MAHYSAGILICLCLYFICGAAVASEENDARNGYKGRYGRQPSHYEIIVPHRVTKTGEFVSHMIPHHYKRSYYGRQRQKDMGPEDMVHYMIPIAGEKHHLQLLPSTEMLSPGVVVEVHDDKGISRREIRKLGNSQCHYTGSVMGQEDSQAALSTCYGLSGYIRTKRGYFIIEPAAGHNPLSGNEHPHLLYQHDEDPPVMETNCITTGNLAKILAKRAAVNEYGEPLEEKPKQKIIRRNTTSELHIEAMVVLDKTLLDYHKEIDVENYALTVFNMAHHLYHDASLGVNINLAIVRMIRLEEEENKLNLAVNRNARKTLEFFRDWQQKMNPGDDTHPNHHDVAVLLTRVDICGNDRNCGILGASVLAGICEPKQQAALCEDNGLRLGFVIAHEIAHTMAIPHDTPTESGCNATLPNNLYTVMNPSVNIQTAEWSACSSKYLQLFINQDLGRCLYDPPTDHSFEMPDILPGVVYGGDFQCRELLGPNAALCDTGIECQNLICYVEDKGCVETHMAAAPGTNCGEKKWCFRGKCLEVGERPGAIDGGWGPWSTWTECSRSCGSGISSRERHCDTPAPAHGGKYCLGEHKHHRICNTEPCAVGQPSFRNVQCAEFNEWVYPEDSKMHEWRAYHMDEENPCVLFCINDEGEIASLRPRVVDGTKCLRGLRDICIDGICREIPCDLDLESNAIEDWCGVCRGDGTTCRVIEGEQFIHEGIANDSKTKLLDIPVGAVNIKIEETEPSEAKIEVGSKDGKIMYIQGETYGLFNMSGTKAWLGNIRTKQEALSVPGPITSEMSIWIATLDNVTIKYSFGLKEFLKRPTHFGWDYLEWSKCSAHCGPGTSEALPRCIEKTAGLVDDSYCIKLKKPKELIRPCEIAPCIPRWMIGDWQKCICPRGVRYRMVKCVKPAGEGEGESDIISDRECAGPRPKQRSECACKSRLLRNLGRRKGRLRAAKARELMKLQKSLRRDLCLTAINVSETTEEEESPNENTVRVPIQSIQIDNEDLSNIRLTLHHESEEDKKNQQTPTQLEGKQALRYLTKMGRDFRNNKTRI</sequence>
<dbReference type="PANTHER" id="PTHR13723:SF200">
    <property type="entry name" value="ADAM METALLOPEPTIDASE WITH THROMBOSPONDIN TYPE 1 MOTIF B, ISOFORM B"/>
    <property type="match status" value="1"/>
</dbReference>
<dbReference type="Gene3D" id="2.20.100.10">
    <property type="entry name" value="Thrombospondin type-1 (TSP1) repeat"/>
    <property type="match status" value="2"/>
</dbReference>
<dbReference type="Pfam" id="PF19236">
    <property type="entry name" value="ADAMTS_CR_3"/>
    <property type="match status" value="1"/>
</dbReference>
<dbReference type="GO" id="GO:0006508">
    <property type="term" value="P:proteolysis"/>
    <property type="evidence" value="ECO:0007669"/>
    <property type="project" value="UniProtKB-KW"/>
</dbReference>
<feature type="disulfide bond" evidence="15">
    <location>
        <begin position="367"/>
        <end position="449"/>
    </location>
</feature>
<evidence type="ECO:0000256" key="9">
    <source>
        <dbReference type="ARBA" id="ARBA00022833"/>
    </source>
</evidence>
<dbReference type="EMBL" id="VTPC01003420">
    <property type="protein sequence ID" value="KAF2898537.1"/>
    <property type="molecule type" value="Genomic_DNA"/>
</dbReference>
<evidence type="ECO:0000313" key="19">
    <source>
        <dbReference type="EMBL" id="KAF2898537.1"/>
    </source>
</evidence>
<feature type="chain" id="PRO_5035436899" description="Peptidase M12B domain-containing protein" evidence="17">
    <location>
        <begin position="24"/>
        <end position="1049"/>
    </location>
</feature>
<dbReference type="SUPFAM" id="SSF82895">
    <property type="entry name" value="TSP-1 type 1 repeat"/>
    <property type="match status" value="2"/>
</dbReference>
<feature type="disulfide bond" evidence="15">
    <location>
        <begin position="556"/>
        <end position="594"/>
    </location>
</feature>
<evidence type="ECO:0000256" key="10">
    <source>
        <dbReference type="ARBA" id="ARBA00023049"/>
    </source>
</evidence>
<evidence type="ECO:0000256" key="16">
    <source>
        <dbReference type="PROSITE-ProRule" id="PRU00276"/>
    </source>
</evidence>
<evidence type="ECO:0000256" key="5">
    <source>
        <dbReference type="ARBA" id="ARBA00022723"/>
    </source>
</evidence>
<evidence type="ECO:0000313" key="20">
    <source>
        <dbReference type="Proteomes" id="UP000801492"/>
    </source>
</evidence>
<dbReference type="PROSITE" id="PS50092">
    <property type="entry name" value="TSP1"/>
    <property type="match status" value="2"/>
</dbReference>
<organism evidence="19 20">
    <name type="scientific">Ignelater luminosus</name>
    <name type="common">Cucubano</name>
    <name type="synonym">Pyrophorus luminosus</name>
    <dbReference type="NCBI Taxonomy" id="2038154"/>
    <lineage>
        <taxon>Eukaryota</taxon>
        <taxon>Metazoa</taxon>
        <taxon>Ecdysozoa</taxon>
        <taxon>Arthropoda</taxon>
        <taxon>Hexapoda</taxon>
        <taxon>Insecta</taxon>
        <taxon>Pterygota</taxon>
        <taxon>Neoptera</taxon>
        <taxon>Endopterygota</taxon>
        <taxon>Coleoptera</taxon>
        <taxon>Polyphaga</taxon>
        <taxon>Elateriformia</taxon>
        <taxon>Elateroidea</taxon>
        <taxon>Elateridae</taxon>
        <taxon>Agrypninae</taxon>
        <taxon>Pyrophorini</taxon>
        <taxon>Ignelater</taxon>
    </lineage>
</organism>
<evidence type="ECO:0000256" key="8">
    <source>
        <dbReference type="ARBA" id="ARBA00022801"/>
    </source>
</evidence>
<dbReference type="GO" id="GO:0046872">
    <property type="term" value="F:metal ion binding"/>
    <property type="evidence" value="ECO:0007669"/>
    <property type="project" value="UniProtKB-KW"/>
</dbReference>
<keyword evidence="20" id="KW-1185">Reference proteome</keyword>
<evidence type="ECO:0000256" key="3">
    <source>
        <dbReference type="ARBA" id="ARBA00022530"/>
    </source>
</evidence>
<feature type="active site" evidence="13 16">
    <location>
        <position position="390"/>
    </location>
</feature>
<feature type="binding site" evidence="14">
    <location>
        <position position="449"/>
    </location>
    <ligand>
        <name>Ca(2+)</name>
        <dbReference type="ChEBI" id="CHEBI:29108"/>
        <label>1</label>
    </ligand>
</feature>
<dbReference type="SMART" id="SM00209">
    <property type="entry name" value="TSP1"/>
    <property type="match status" value="2"/>
</dbReference>
<dbReference type="FunFam" id="2.20.100.10:FF:000006">
    <property type="entry name" value="A disintegrin and metalloproteinase with thrombospondin motifs 1"/>
    <property type="match status" value="1"/>
</dbReference>
<feature type="binding site" evidence="14">
    <location>
        <position position="452"/>
    </location>
    <ligand>
        <name>Ca(2+)</name>
        <dbReference type="ChEBI" id="CHEBI:29108"/>
        <label>1</label>
    </ligand>
</feature>
<dbReference type="InterPro" id="IPR050439">
    <property type="entry name" value="ADAMTS_ADAMTS-like"/>
</dbReference>
<dbReference type="Pfam" id="PF01562">
    <property type="entry name" value="Pep_M12B_propep"/>
    <property type="match status" value="1"/>
</dbReference>
<keyword evidence="3" id="KW-0272">Extracellular matrix</keyword>
<evidence type="ECO:0000256" key="4">
    <source>
        <dbReference type="ARBA" id="ARBA00022670"/>
    </source>
</evidence>
<feature type="signal peptide" evidence="17">
    <location>
        <begin position="1"/>
        <end position="23"/>
    </location>
</feature>
<dbReference type="GO" id="GO:0031012">
    <property type="term" value="C:extracellular matrix"/>
    <property type="evidence" value="ECO:0007669"/>
    <property type="project" value="TreeGrafter"/>
</dbReference>
<keyword evidence="14" id="KW-0106">Calcium</keyword>
<evidence type="ECO:0000256" key="1">
    <source>
        <dbReference type="ARBA" id="ARBA00004498"/>
    </source>
</evidence>
<accession>A0A8K0D8Z6</accession>
<feature type="binding site" evidence="14 16">
    <location>
        <position position="399"/>
    </location>
    <ligand>
        <name>Zn(2+)</name>
        <dbReference type="ChEBI" id="CHEBI:29105"/>
        <note>catalytic</note>
    </ligand>
</feature>
<dbReference type="GO" id="GO:0004222">
    <property type="term" value="F:metalloendopeptidase activity"/>
    <property type="evidence" value="ECO:0007669"/>
    <property type="project" value="InterPro"/>
</dbReference>
<keyword evidence="9 14" id="KW-0862">Zinc</keyword>
<dbReference type="InterPro" id="IPR013273">
    <property type="entry name" value="ADAMTS/ADAMTS-like"/>
</dbReference>
<dbReference type="Pfam" id="PF00090">
    <property type="entry name" value="TSP_1"/>
    <property type="match status" value="1"/>
</dbReference>
<dbReference type="InterPro" id="IPR001590">
    <property type="entry name" value="Peptidase_M12B"/>
</dbReference>
<comment type="subcellular location">
    <subcellularLocation>
        <location evidence="1">Secreted</location>
        <location evidence="1">Extracellular space</location>
        <location evidence="1">Extracellular matrix</location>
    </subcellularLocation>
</comment>
<dbReference type="GO" id="GO:0030198">
    <property type="term" value="P:extracellular matrix organization"/>
    <property type="evidence" value="ECO:0007669"/>
    <property type="project" value="InterPro"/>
</dbReference>
<dbReference type="InterPro" id="IPR045371">
    <property type="entry name" value="ADAMTS_CR_3"/>
</dbReference>
<feature type="disulfide bond" evidence="15">
    <location>
        <begin position="567"/>
        <end position="579"/>
    </location>
</feature>
<comment type="caution">
    <text evidence="16">Lacks conserved residue(s) required for the propagation of feature annotation.</text>
</comment>
<evidence type="ECO:0000256" key="11">
    <source>
        <dbReference type="ARBA" id="ARBA00023157"/>
    </source>
</evidence>
<feature type="disulfide bond" evidence="15">
    <location>
        <begin position="487"/>
        <end position="505"/>
    </location>
</feature>
<feature type="binding site" evidence="14">
    <location>
        <position position="245"/>
    </location>
    <ligand>
        <name>Ca(2+)</name>
        <dbReference type="ChEBI" id="CHEBI:29108"/>
        <label>2</label>
    </ligand>
</feature>
<dbReference type="OrthoDB" id="412680at2759"/>
<evidence type="ECO:0000259" key="18">
    <source>
        <dbReference type="PROSITE" id="PS50215"/>
    </source>
</evidence>
<dbReference type="InterPro" id="IPR036383">
    <property type="entry name" value="TSP1_rpt_sf"/>
</dbReference>
<feature type="disulfide bond" evidence="15">
    <location>
        <begin position="476"/>
        <end position="498"/>
    </location>
</feature>
<evidence type="ECO:0000256" key="7">
    <source>
        <dbReference type="ARBA" id="ARBA00022737"/>
    </source>
</evidence>
<dbReference type="AlphaFoldDB" id="A0A8K0D8Z6"/>
<feature type="disulfide bond" evidence="15">
    <location>
        <begin position="518"/>
        <end position="529"/>
    </location>
</feature>
<feature type="disulfide bond" evidence="15">
    <location>
        <begin position="349"/>
        <end position="355"/>
    </location>
</feature>